<accession>A0AAV2E815</accession>
<feature type="region of interest" description="Disordered" evidence="8">
    <location>
        <begin position="47"/>
        <end position="165"/>
    </location>
</feature>
<dbReference type="AlphaFoldDB" id="A0AAV2E815"/>
<keyword evidence="5 9" id="KW-0732">Signal</keyword>
<evidence type="ECO:0000313" key="10">
    <source>
        <dbReference type="EMBL" id="CAL1381969.1"/>
    </source>
</evidence>
<dbReference type="GO" id="GO:0040008">
    <property type="term" value="P:regulation of growth"/>
    <property type="evidence" value="ECO:0007669"/>
    <property type="project" value="UniProtKB-ARBA"/>
</dbReference>
<comment type="subcellular location">
    <subcellularLocation>
        <location evidence="1">Secreted</location>
    </subcellularLocation>
</comment>
<evidence type="ECO:0000256" key="4">
    <source>
        <dbReference type="ARBA" id="ARBA00022702"/>
    </source>
</evidence>
<comment type="function">
    <text evidence="7">Cell signaling peptide that may regulate plant stress, growth, and development. Mediates a rapid alkalinization of extracellular space by mediating a transient increase in the cytoplasmic Ca(2+) concentration leading to a calcium-dependent signaling events through a cell surface receptor and a concomitant activation of some intracellular mitogen-activated protein kinases.</text>
</comment>
<evidence type="ECO:0000256" key="3">
    <source>
        <dbReference type="ARBA" id="ARBA00022525"/>
    </source>
</evidence>
<organism evidence="10 11">
    <name type="scientific">Linum trigynum</name>
    <dbReference type="NCBI Taxonomy" id="586398"/>
    <lineage>
        <taxon>Eukaryota</taxon>
        <taxon>Viridiplantae</taxon>
        <taxon>Streptophyta</taxon>
        <taxon>Embryophyta</taxon>
        <taxon>Tracheophyta</taxon>
        <taxon>Spermatophyta</taxon>
        <taxon>Magnoliopsida</taxon>
        <taxon>eudicotyledons</taxon>
        <taxon>Gunneridae</taxon>
        <taxon>Pentapetalae</taxon>
        <taxon>rosids</taxon>
        <taxon>fabids</taxon>
        <taxon>Malpighiales</taxon>
        <taxon>Linaceae</taxon>
        <taxon>Linum</taxon>
    </lineage>
</organism>
<protein>
    <submittedName>
        <fullName evidence="10">Uncharacterized protein</fullName>
    </submittedName>
</protein>
<dbReference type="GO" id="GO:0005576">
    <property type="term" value="C:extracellular region"/>
    <property type="evidence" value="ECO:0007669"/>
    <property type="project" value="UniProtKB-SubCell"/>
</dbReference>
<gene>
    <name evidence="10" type="ORF">LTRI10_LOCUS23318</name>
</gene>
<dbReference type="EMBL" id="OZ034817">
    <property type="protein sequence ID" value="CAL1381969.1"/>
    <property type="molecule type" value="Genomic_DNA"/>
</dbReference>
<feature type="compositionally biased region" description="Basic and acidic residues" evidence="8">
    <location>
        <begin position="83"/>
        <end position="153"/>
    </location>
</feature>
<evidence type="ECO:0000256" key="7">
    <source>
        <dbReference type="ARBA" id="ARBA00037228"/>
    </source>
</evidence>
<proteinExistence type="inferred from homology"/>
<keyword evidence="3" id="KW-0964">Secreted</keyword>
<keyword evidence="4" id="KW-0372">Hormone</keyword>
<sequence length="165" mass="18422">MATFKVVTFFVISTVLVFAFIAREAEAGSISSGAMGENKQCGRFNKGPPCQKVPANPYNRGCNKANKCRGSGPTEFIEEANEDDKHVHISTDDNKHDESDGKDAKSKKDDDKENRKEKDEKKISTNKNEKENKDNDHNRKENGVEQGEKKGEMKGSNPMPKKDDE</sequence>
<dbReference type="InterPro" id="IPR008801">
    <property type="entry name" value="RALF"/>
</dbReference>
<dbReference type="Proteomes" id="UP001497516">
    <property type="component" value="Chromosome 4"/>
</dbReference>
<evidence type="ECO:0000256" key="5">
    <source>
        <dbReference type="ARBA" id="ARBA00022729"/>
    </source>
</evidence>
<dbReference type="Pfam" id="PF05498">
    <property type="entry name" value="RALF"/>
    <property type="match status" value="1"/>
</dbReference>
<reference evidence="10 11" key="1">
    <citation type="submission" date="2024-04" db="EMBL/GenBank/DDBJ databases">
        <authorList>
            <person name="Fracassetti M."/>
        </authorList>
    </citation>
    <scope>NUCLEOTIDE SEQUENCE [LARGE SCALE GENOMIC DNA]</scope>
</reference>
<evidence type="ECO:0000256" key="1">
    <source>
        <dbReference type="ARBA" id="ARBA00004613"/>
    </source>
</evidence>
<dbReference type="GO" id="GO:0005179">
    <property type="term" value="F:hormone activity"/>
    <property type="evidence" value="ECO:0007669"/>
    <property type="project" value="UniProtKB-KW"/>
</dbReference>
<evidence type="ECO:0000256" key="9">
    <source>
        <dbReference type="SAM" id="SignalP"/>
    </source>
</evidence>
<evidence type="ECO:0000256" key="8">
    <source>
        <dbReference type="SAM" id="MobiDB-lite"/>
    </source>
</evidence>
<dbReference type="PANTHER" id="PTHR34270">
    <property type="entry name" value="PROTEIN RALF-LIKE 15-RELATED"/>
    <property type="match status" value="1"/>
</dbReference>
<evidence type="ECO:0000313" key="11">
    <source>
        <dbReference type="Proteomes" id="UP001497516"/>
    </source>
</evidence>
<name>A0AAV2E815_9ROSI</name>
<keyword evidence="6" id="KW-1015">Disulfide bond</keyword>
<feature type="chain" id="PRO_5043707590" evidence="9">
    <location>
        <begin position="28"/>
        <end position="165"/>
    </location>
</feature>
<keyword evidence="11" id="KW-1185">Reference proteome</keyword>
<evidence type="ECO:0000256" key="2">
    <source>
        <dbReference type="ARBA" id="ARBA00009178"/>
    </source>
</evidence>
<comment type="similarity">
    <text evidence="2">Belongs to the plant rapid alkalinization factor (RALF) family.</text>
</comment>
<feature type="signal peptide" evidence="9">
    <location>
        <begin position="1"/>
        <end position="27"/>
    </location>
</feature>
<dbReference type="PANTHER" id="PTHR34270:SF3">
    <property type="entry name" value="PROTEIN RALF-LIKE 16-RELATED"/>
    <property type="match status" value="1"/>
</dbReference>
<evidence type="ECO:0000256" key="6">
    <source>
        <dbReference type="ARBA" id="ARBA00023157"/>
    </source>
</evidence>